<dbReference type="SUPFAM" id="SSF56281">
    <property type="entry name" value="Metallo-hydrolase/oxidoreductase"/>
    <property type="match status" value="1"/>
</dbReference>
<dbReference type="PANTHER" id="PTHR43717:SF1">
    <property type="entry name" value="ANAEROBIC NITRIC OXIDE REDUCTASE FLAVORUBREDOXIN"/>
    <property type="match status" value="1"/>
</dbReference>
<proteinExistence type="predicted"/>
<dbReference type="Pfam" id="PF19583">
    <property type="entry name" value="ODP"/>
    <property type="match status" value="1"/>
</dbReference>
<dbReference type="Gene3D" id="3.60.15.10">
    <property type="entry name" value="Ribonuclease Z/Hydroxyacylglutathione hydrolase-like"/>
    <property type="match status" value="1"/>
</dbReference>
<reference evidence="2" key="1">
    <citation type="journal article" date="2014" name="Front. Microbiol.">
        <title>High frequency of phylogenetically diverse reductive dehalogenase-homologous genes in deep subseafloor sedimentary metagenomes.</title>
        <authorList>
            <person name="Kawai M."/>
            <person name="Futagami T."/>
            <person name="Toyoda A."/>
            <person name="Takaki Y."/>
            <person name="Nishi S."/>
            <person name="Hori S."/>
            <person name="Arai W."/>
            <person name="Tsubouchi T."/>
            <person name="Morono Y."/>
            <person name="Uchiyama I."/>
            <person name="Ito T."/>
            <person name="Fujiyama A."/>
            <person name="Inagaki F."/>
            <person name="Takami H."/>
        </authorList>
    </citation>
    <scope>NUCLEOTIDE SEQUENCE</scope>
    <source>
        <strain evidence="2">Expedition CK06-06</strain>
    </source>
</reference>
<dbReference type="CDD" id="cd07709">
    <property type="entry name" value="flavodiiron_proteins_MBL-fold"/>
    <property type="match status" value="1"/>
</dbReference>
<dbReference type="Gene3D" id="3.40.50.360">
    <property type="match status" value="1"/>
</dbReference>
<dbReference type="GO" id="GO:0016491">
    <property type="term" value="F:oxidoreductase activity"/>
    <property type="evidence" value="ECO:0007669"/>
    <property type="project" value="InterPro"/>
</dbReference>
<sequence>MKPREIKPGIYWVGAIDWDRRLFDSLIPLPDGTSYNSYLIKGSEKTALIDTVDPTMQDVLINNLSELGVKSIDYVVANHAEQDHSGAIPQVLEKYPEVKVVVTPKCKSMLIDLLMIPEERFITVNDKETISLGDRTLEFIHAPWVHWPETMLTYLREDKILFPCDFFGSHLATTDLYVRDGGQVYEAAKRYYAEIMMPFRTSIQKNLEKVKDCAIDIIAPSHGPMHDRPEFILNAYHSWAFDEPKNIVVLPYISMHGSTRKMVEYLVGALAGRGITVKQFDLAVTDIGKLAMALVDAAT</sequence>
<feature type="domain" description="Metallo-beta-lactamase" evidence="1">
    <location>
        <begin position="34"/>
        <end position="222"/>
    </location>
</feature>
<name>X0YHV1_9ZZZZ</name>
<gene>
    <name evidence="2" type="ORF">S01H4_06525</name>
</gene>
<dbReference type="PIRSF" id="PIRSF005243">
    <property type="entry name" value="ROO"/>
    <property type="match status" value="1"/>
</dbReference>
<dbReference type="GO" id="GO:0010181">
    <property type="term" value="F:FMN binding"/>
    <property type="evidence" value="ECO:0007669"/>
    <property type="project" value="InterPro"/>
</dbReference>
<dbReference type="GO" id="GO:0046872">
    <property type="term" value="F:metal ion binding"/>
    <property type="evidence" value="ECO:0007669"/>
    <property type="project" value="InterPro"/>
</dbReference>
<evidence type="ECO:0000259" key="1">
    <source>
        <dbReference type="SMART" id="SM00849"/>
    </source>
</evidence>
<dbReference type="InterPro" id="IPR029039">
    <property type="entry name" value="Flavoprotein-like_sf"/>
</dbReference>
<dbReference type="PANTHER" id="PTHR43717">
    <property type="entry name" value="ANAEROBIC NITRIC OXIDE REDUCTASE FLAVORUBREDOXIN"/>
    <property type="match status" value="1"/>
</dbReference>
<dbReference type="EMBL" id="BART01002025">
    <property type="protein sequence ID" value="GAG55450.1"/>
    <property type="molecule type" value="Genomic_DNA"/>
</dbReference>
<dbReference type="InterPro" id="IPR045761">
    <property type="entry name" value="ODP_dom"/>
</dbReference>
<dbReference type="AlphaFoldDB" id="X0YHV1"/>
<dbReference type="InterPro" id="IPR016440">
    <property type="entry name" value="Rubredoxin-O_OxRdtase"/>
</dbReference>
<evidence type="ECO:0000313" key="2">
    <source>
        <dbReference type="EMBL" id="GAG55450.1"/>
    </source>
</evidence>
<accession>X0YHV1</accession>
<dbReference type="InterPro" id="IPR036866">
    <property type="entry name" value="RibonucZ/Hydroxyglut_hydro"/>
</dbReference>
<protein>
    <recommendedName>
        <fullName evidence="1">Metallo-beta-lactamase domain-containing protein</fullName>
    </recommendedName>
</protein>
<dbReference type="GO" id="GO:0009055">
    <property type="term" value="F:electron transfer activity"/>
    <property type="evidence" value="ECO:0007669"/>
    <property type="project" value="InterPro"/>
</dbReference>
<dbReference type="SMART" id="SM00849">
    <property type="entry name" value="Lactamase_B"/>
    <property type="match status" value="1"/>
</dbReference>
<organism evidence="2">
    <name type="scientific">marine sediment metagenome</name>
    <dbReference type="NCBI Taxonomy" id="412755"/>
    <lineage>
        <taxon>unclassified sequences</taxon>
        <taxon>metagenomes</taxon>
        <taxon>ecological metagenomes</taxon>
    </lineage>
</organism>
<feature type="non-terminal residue" evidence="2">
    <location>
        <position position="299"/>
    </location>
</feature>
<comment type="caution">
    <text evidence="2">The sequence shown here is derived from an EMBL/GenBank/DDBJ whole genome shotgun (WGS) entry which is preliminary data.</text>
</comment>
<dbReference type="InterPro" id="IPR001279">
    <property type="entry name" value="Metallo-B-lactamas"/>
</dbReference>